<organism evidence="1 2">
    <name type="scientific">Pelolinea submarina</name>
    <dbReference type="NCBI Taxonomy" id="913107"/>
    <lineage>
        <taxon>Bacteria</taxon>
        <taxon>Bacillati</taxon>
        <taxon>Chloroflexota</taxon>
        <taxon>Anaerolineae</taxon>
        <taxon>Anaerolineales</taxon>
        <taxon>Anaerolineaceae</taxon>
        <taxon>Pelolinea</taxon>
    </lineage>
</organism>
<protein>
    <submittedName>
        <fullName evidence="1">Uncharacterized protein</fullName>
    </submittedName>
</protein>
<accession>A0A3E0A339</accession>
<keyword evidence="2" id="KW-1185">Reference proteome</keyword>
<dbReference type="AlphaFoldDB" id="A0A3E0A339"/>
<evidence type="ECO:0000313" key="1">
    <source>
        <dbReference type="EMBL" id="REG04770.1"/>
    </source>
</evidence>
<proteinExistence type="predicted"/>
<sequence length="31" mass="3424">MVILRERVTEGSQSKMKQGLILISPGSIPRV</sequence>
<dbReference type="Proteomes" id="UP000256388">
    <property type="component" value="Unassembled WGS sequence"/>
</dbReference>
<name>A0A3E0A339_9CHLR</name>
<reference evidence="1 2" key="1">
    <citation type="submission" date="2018-08" db="EMBL/GenBank/DDBJ databases">
        <title>Genomic Encyclopedia of Type Strains, Phase IV (KMG-IV): sequencing the most valuable type-strain genomes for metagenomic binning, comparative biology and taxonomic classification.</title>
        <authorList>
            <person name="Goeker M."/>
        </authorList>
    </citation>
    <scope>NUCLEOTIDE SEQUENCE [LARGE SCALE GENOMIC DNA]</scope>
    <source>
        <strain evidence="1 2">DSM 23923</strain>
    </source>
</reference>
<comment type="caution">
    <text evidence="1">The sequence shown here is derived from an EMBL/GenBank/DDBJ whole genome shotgun (WGS) entry which is preliminary data.</text>
</comment>
<dbReference type="EMBL" id="QUMS01000006">
    <property type="protein sequence ID" value="REG04770.1"/>
    <property type="molecule type" value="Genomic_DNA"/>
</dbReference>
<evidence type="ECO:0000313" key="2">
    <source>
        <dbReference type="Proteomes" id="UP000256388"/>
    </source>
</evidence>
<gene>
    <name evidence="1" type="ORF">DFR64_3122</name>
</gene>